<dbReference type="RefSeq" id="WP_099699074.1">
    <property type="nucleotide sequence ID" value="NZ_JBBCST010000020.1"/>
</dbReference>
<reference evidence="2 3" key="1">
    <citation type="submission" date="2017-07" db="EMBL/GenBank/DDBJ databases">
        <title>Draft sequence of Rhodococcus enclensis 23b-28.</title>
        <authorList>
            <person name="Besaury L."/>
            <person name="Sancelme M."/>
            <person name="Amato P."/>
            <person name="Lallement A."/>
            <person name="Delort A.-M."/>
        </authorList>
    </citation>
    <scope>NUCLEOTIDE SEQUENCE [LARGE SCALE GENOMIC DNA]</scope>
    <source>
        <strain evidence="2 3">23b-28</strain>
    </source>
</reference>
<protein>
    <recommendedName>
        <fullName evidence="1">MobA-like NTP transferase domain-containing protein</fullName>
    </recommendedName>
</protein>
<dbReference type="InterPro" id="IPR029044">
    <property type="entry name" value="Nucleotide-diphossugar_trans"/>
</dbReference>
<name>A0A2A5IYJ8_RHOSG</name>
<sequence length="183" mass="19207">MAAGAGRRYGGPKALAYNWLEGAIDALEQGGCAQITVVVGAKAESVMPRIPASASVCIAKGWSIGLGESLRAGLTQLQQTAPTAPAVVVHLVDLPDVGWDVVERVVRAATDAESLVRASYSSIPGHPVLLGRDHWEPISREATGDRGARDYLNRSSVKLVECSDLASGVDVDEPTSEGDAFRE</sequence>
<comment type="caution">
    <text evidence="2">The sequence shown here is derived from an EMBL/GenBank/DDBJ whole genome shotgun (WGS) entry which is preliminary data.</text>
</comment>
<dbReference type="Proteomes" id="UP000230886">
    <property type="component" value="Unassembled WGS sequence"/>
</dbReference>
<dbReference type="PANTHER" id="PTHR43777:SF1">
    <property type="entry name" value="MOLYBDENUM COFACTOR CYTIDYLYLTRANSFERASE"/>
    <property type="match status" value="1"/>
</dbReference>
<dbReference type="GO" id="GO:0016779">
    <property type="term" value="F:nucleotidyltransferase activity"/>
    <property type="evidence" value="ECO:0007669"/>
    <property type="project" value="UniProtKB-ARBA"/>
</dbReference>
<dbReference type="EMBL" id="NOVD01000085">
    <property type="protein sequence ID" value="PCK22049.1"/>
    <property type="molecule type" value="Genomic_DNA"/>
</dbReference>
<dbReference type="PANTHER" id="PTHR43777">
    <property type="entry name" value="MOLYBDENUM COFACTOR CYTIDYLYLTRANSFERASE"/>
    <property type="match status" value="1"/>
</dbReference>
<dbReference type="InterPro" id="IPR025877">
    <property type="entry name" value="MobA-like_NTP_Trfase"/>
</dbReference>
<organism evidence="2 3">
    <name type="scientific">Rhodococcus qingshengii</name>
    <dbReference type="NCBI Taxonomy" id="334542"/>
    <lineage>
        <taxon>Bacteria</taxon>
        <taxon>Bacillati</taxon>
        <taxon>Actinomycetota</taxon>
        <taxon>Actinomycetes</taxon>
        <taxon>Mycobacteriales</taxon>
        <taxon>Nocardiaceae</taxon>
        <taxon>Rhodococcus</taxon>
        <taxon>Rhodococcus erythropolis group</taxon>
    </lineage>
</organism>
<evidence type="ECO:0000313" key="3">
    <source>
        <dbReference type="Proteomes" id="UP000230886"/>
    </source>
</evidence>
<dbReference type="AlphaFoldDB" id="A0A2A5IYJ8"/>
<dbReference type="SUPFAM" id="SSF53448">
    <property type="entry name" value="Nucleotide-diphospho-sugar transferases"/>
    <property type="match status" value="1"/>
</dbReference>
<proteinExistence type="predicted"/>
<feature type="domain" description="MobA-like NTP transferase" evidence="1">
    <location>
        <begin position="1"/>
        <end position="155"/>
    </location>
</feature>
<dbReference type="Gene3D" id="3.90.550.10">
    <property type="entry name" value="Spore Coat Polysaccharide Biosynthesis Protein SpsA, Chain A"/>
    <property type="match status" value="1"/>
</dbReference>
<dbReference type="Pfam" id="PF12804">
    <property type="entry name" value="NTP_transf_3"/>
    <property type="match status" value="1"/>
</dbReference>
<evidence type="ECO:0000259" key="1">
    <source>
        <dbReference type="Pfam" id="PF12804"/>
    </source>
</evidence>
<accession>A0A2A5IYJ8</accession>
<gene>
    <name evidence="2" type="ORF">CHR55_33150</name>
</gene>
<evidence type="ECO:0000313" key="2">
    <source>
        <dbReference type="EMBL" id="PCK22049.1"/>
    </source>
</evidence>